<feature type="compositionally biased region" description="Basic and acidic residues" evidence="2">
    <location>
        <begin position="494"/>
        <end position="504"/>
    </location>
</feature>
<feature type="compositionally biased region" description="Basic and acidic residues" evidence="2">
    <location>
        <begin position="1"/>
        <end position="16"/>
    </location>
</feature>
<accession>A0AA38H980</accession>
<dbReference type="AlphaFoldDB" id="A0AA38H980"/>
<feature type="coiled-coil region" evidence="1">
    <location>
        <begin position="202"/>
        <end position="285"/>
    </location>
</feature>
<keyword evidence="1" id="KW-0175">Coiled coil</keyword>
<feature type="compositionally biased region" description="Polar residues" evidence="2">
    <location>
        <begin position="137"/>
        <end position="156"/>
    </location>
</feature>
<dbReference type="Proteomes" id="UP001164286">
    <property type="component" value="Unassembled WGS sequence"/>
</dbReference>
<evidence type="ECO:0000313" key="3">
    <source>
        <dbReference type="EMBL" id="KAI9636550.1"/>
    </source>
</evidence>
<feature type="region of interest" description="Disordered" evidence="2">
    <location>
        <begin position="490"/>
        <end position="514"/>
    </location>
</feature>
<name>A0AA38H980_9TREE</name>
<evidence type="ECO:0000256" key="2">
    <source>
        <dbReference type="SAM" id="MobiDB-lite"/>
    </source>
</evidence>
<feature type="compositionally biased region" description="Polar residues" evidence="2">
    <location>
        <begin position="381"/>
        <end position="400"/>
    </location>
</feature>
<protein>
    <submittedName>
        <fullName evidence="3">Uncharacterized protein</fullName>
    </submittedName>
</protein>
<proteinExistence type="predicted"/>
<reference evidence="3" key="1">
    <citation type="journal article" date="2022" name="G3 (Bethesda)">
        <title>High quality genome of the basidiomycete yeast Dioszegia hungarica PDD-24b-2 isolated from cloud water.</title>
        <authorList>
            <person name="Jarrige D."/>
            <person name="Haridas S."/>
            <person name="Bleykasten-Grosshans C."/>
            <person name="Joly M."/>
            <person name="Nadalig T."/>
            <person name="Sancelme M."/>
            <person name="Vuilleumier S."/>
            <person name="Grigoriev I.V."/>
            <person name="Amato P."/>
            <person name="Bringel F."/>
        </authorList>
    </citation>
    <scope>NUCLEOTIDE SEQUENCE</scope>
    <source>
        <strain evidence="3">PDD-24b-2</strain>
    </source>
</reference>
<feature type="region of interest" description="Disordered" evidence="2">
    <location>
        <begin position="1"/>
        <end position="156"/>
    </location>
</feature>
<dbReference type="EMBL" id="JAKWFO010000005">
    <property type="protein sequence ID" value="KAI9636550.1"/>
    <property type="molecule type" value="Genomic_DNA"/>
</dbReference>
<comment type="caution">
    <text evidence="3">The sequence shown here is derived from an EMBL/GenBank/DDBJ whole genome shotgun (WGS) entry which is preliminary data.</text>
</comment>
<gene>
    <name evidence="3" type="ORF">MKK02DRAFT_45254</name>
</gene>
<dbReference type="Gene3D" id="1.10.287.1490">
    <property type="match status" value="1"/>
</dbReference>
<organism evidence="3 4">
    <name type="scientific">Dioszegia hungarica</name>
    <dbReference type="NCBI Taxonomy" id="4972"/>
    <lineage>
        <taxon>Eukaryota</taxon>
        <taxon>Fungi</taxon>
        <taxon>Dikarya</taxon>
        <taxon>Basidiomycota</taxon>
        <taxon>Agaricomycotina</taxon>
        <taxon>Tremellomycetes</taxon>
        <taxon>Tremellales</taxon>
        <taxon>Bulleribasidiaceae</taxon>
        <taxon>Dioszegia</taxon>
    </lineage>
</organism>
<sequence>MPTEEEERKAKAERAKKLLAQRQKKAKAAASSATTPAPSNPSSSPALTDVDAGLASARTSMSIDDRTELAPPPKGEARRKKAVKPDVEEDVDAGKEAVVEETKQAETKAEEMKEEKAEETKAEKAVPAKEADVPTATVESATPSQSPRPNTDSIEATAKLQETVSLLIAERADLQSQLSARDADLASAAADRKLLDEGRAITASLEAEKAVLVARVEALELETKVAKSLESSLAEAKGEVESLKEEVKKLEAAAKAEESGRAKVAAKNEEKVTGLERGLERAREREGVLEKEVGRLRKVEIELKSTLEGRSSEVSAVQADLGDARQQLESTRGEQAALQTLHDTLSSAHTSLQATHTSLTAGLAQLRTDYSSQTEQLRVAESSLSNTKADLEKANTTLSTDQKRADAAEKKRTALQTENADLLRQLEEVRGKVSLVMEEKAELAGELDSAKGQIKRVDDQAVKRLEEELQASASRVQALTRQLADLQAAYASSQKERGEARRTPSAETPPLSRTSNVNRTVDAILPANVRHKRQVSLTALKARMGSSFTRGGMESLAENPGERKQFGDEIMFCCPACEGDLITL</sequence>
<feature type="compositionally biased region" description="Low complexity" evidence="2">
    <location>
        <begin position="28"/>
        <end position="46"/>
    </location>
</feature>
<dbReference type="RefSeq" id="XP_052946327.1">
    <property type="nucleotide sequence ID" value="XM_053093316.1"/>
</dbReference>
<keyword evidence="4" id="KW-1185">Reference proteome</keyword>
<feature type="compositionally biased region" description="Basic and acidic residues" evidence="2">
    <location>
        <begin position="92"/>
        <end position="132"/>
    </location>
</feature>
<dbReference type="SUPFAM" id="SSF90257">
    <property type="entry name" value="Myosin rod fragments"/>
    <property type="match status" value="1"/>
</dbReference>
<evidence type="ECO:0000256" key="1">
    <source>
        <dbReference type="SAM" id="Coils"/>
    </source>
</evidence>
<evidence type="ECO:0000313" key="4">
    <source>
        <dbReference type="Proteomes" id="UP001164286"/>
    </source>
</evidence>
<feature type="compositionally biased region" description="Basic residues" evidence="2">
    <location>
        <begin position="17"/>
        <end position="27"/>
    </location>
</feature>
<dbReference type="GeneID" id="77732521"/>
<feature type="region of interest" description="Disordered" evidence="2">
    <location>
        <begin position="381"/>
        <end position="408"/>
    </location>
</feature>